<dbReference type="NCBIfam" id="TIGR02937">
    <property type="entry name" value="sigma70-ECF"/>
    <property type="match status" value="1"/>
</dbReference>
<evidence type="ECO:0000256" key="2">
    <source>
        <dbReference type="ARBA" id="ARBA00023015"/>
    </source>
</evidence>
<dbReference type="InterPro" id="IPR039425">
    <property type="entry name" value="RNA_pol_sigma-70-like"/>
</dbReference>
<dbReference type="SUPFAM" id="SSF88659">
    <property type="entry name" value="Sigma3 and sigma4 domains of RNA polymerase sigma factors"/>
    <property type="match status" value="1"/>
</dbReference>
<dbReference type="InterPro" id="IPR013324">
    <property type="entry name" value="RNA_pol_sigma_r3/r4-like"/>
</dbReference>
<dbReference type="Proteomes" id="UP000680638">
    <property type="component" value="Unassembled WGS sequence"/>
</dbReference>
<keyword evidence="2" id="KW-0805">Transcription regulation</keyword>
<dbReference type="PANTHER" id="PTHR43133">
    <property type="entry name" value="RNA POLYMERASE ECF-TYPE SIGMA FACTO"/>
    <property type="match status" value="1"/>
</dbReference>
<evidence type="ECO:0000256" key="1">
    <source>
        <dbReference type="ARBA" id="ARBA00010641"/>
    </source>
</evidence>
<feature type="domain" description="RNA polymerase sigma factor 70 region 4 type 2" evidence="7">
    <location>
        <begin position="95"/>
        <end position="147"/>
    </location>
</feature>
<comment type="caution">
    <text evidence="8">The sequence shown here is derived from an EMBL/GenBank/DDBJ whole genome shotgun (WGS) entry which is preliminary data.</text>
</comment>
<evidence type="ECO:0000313" key="9">
    <source>
        <dbReference type="Proteomes" id="UP000680638"/>
    </source>
</evidence>
<dbReference type="Pfam" id="PF08281">
    <property type="entry name" value="Sigma70_r4_2"/>
    <property type="match status" value="1"/>
</dbReference>
<dbReference type="EMBL" id="BORW01000016">
    <property type="protein sequence ID" value="GIO68299.1"/>
    <property type="molecule type" value="Genomic_DNA"/>
</dbReference>
<evidence type="ECO:0000256" key="3">
    <source>
        <dbReference type="ARBA" id="ARBA00023082"/>
    </source>
</evidence>
<proteinExistence type="inferred from homology"/>
<reference evidence="8 9" key="1">
    <citation type="submission" date="2021-03" db="EMBL/GenBank/DDBJ databases">
        <title>Antimicrobial resistance genes in bacteria isolated from Japanese honey, and their potential for conferring macrolide and lincosamide resistance in the American foulbrood pathogen Paenibacillus larvae.</title>
        <authorList>
            <person name="Okamoto M."/>
            <person name="Kumagai M."/>
            <person name="Kanamori H."/>
            <person name="Takamatsu D."/>
        </authorList>
    </citation>
    <scope>NUCLEOTIDE SEQUENCE [LARGE SCALE GENOMIC DNA]</scope>
    <source>
        <strain evidence="8 9">J21TS3</strain>
    </source>
</reference>
<protein>
    <recommendedName>
        <fullName evidence="10">RNA polymerase sigma factor</fullName>
    </recommendedName>
</protein>
<keyword evidence="9" id="KW-1185">Reference proteome</keyword>
<sequence>MTDVRPELLRYCRSLTGREWEAEDLAQETLIRVLCRHAKMPGIKVNKPYVFRIARNLWIDRCRLGRRQTSVSFEELDPCAAPAAPAESDFLITRELLEELMYRLTPKPFVIVLLCDVFGMTAKEAGRCIDAAEVSVQVALSRARKRLRRLALQEPEGPPDGGFPHRKSPEAVHAKLLSSVAEAFRRYDPRLIYEAYLHLFEHGCRIAEIHAKGCRCFLTLHDPDGNLLMISESFI</sequence>
<name>A0ABQ4LYG6_9BACL</name>
<dbReference type="PANTHER" id="PTHR43133:SF8">
    <property type="entry name" value="RNA POLYMERASE SIGMA FACTOR HI_1459-RELATED"/>
    <property type="match status" value="1"/>
</dbReference>
<dbReference type="InterPro" id="IPR013325">
    <property type="entry name" value="RNA_pol_sigma_r2"/>
</dbReference>
<dbReference type="InterPro" id="IPR014284">
    <property type="entry name" value="RNA_pol_sigma-70_dom"/>
</dbReference>
<feature type="domain" description="RNA polymerase sigma-70 region 2" evidence="6">
    <location>
        <begin position="3"/>
        <end position="67"/>
    </location>
</feature>
<accession>A0ABQ4LYG6</accession>
<gene>
    <name evidence="8" type="ORF">J21TS3_31200</name>
</gene>
<dbReference type="SUPFAM" id="SSF88946">
    <property type="entry name" value="Sigma2 domain of RNA polymerase sigma factors"/>
    <property type="match status" value="1"/>
</dbReference>
<evidence type="ECO:0000259" key="6">
    <source>
        <dbReference type="Pfam" id="PF04542"/>
    </source>
</evidence>
<dbReference type="InterPro" id="IPR007627">
    <property type="entry name" value="RNA_pol_sigma70_r2"/>
</dbReference>
<evidence type="ECO:0000259" key="7">
    <source>
        <dbReference type="Pfam" id="PF08281"/>
    </source>
</evidence>
<keyword evidence="4" id="KW-0238">DNA-binding</keyword>
<dbReference type="Pfam" id="PF04542">
    <property type="entry name" value="Sigma70_r2"/>
    <property type="match status" value="1"/>
</dbReference>
<evidence type="ECO:0000256" key="4">
    <source>
        <dbReference type="ARBA" id="ARBA00023125"/>
    </source>
</evidence>
<comment type="similarity">
    <text evidence="1">Belongs to the sigma-70 factor family. ECF subfamily.</text>
</comment>
<dbReference type="Gene3D" id="1.10.1740.10">
    <property type="match status" value="1"/>
</dbReference>
<evidence type="ECO:0008006" key="10">
    <source>
        <dbReference type="Google" id="ProtNLM"/>
    </source>
</evidence>
<dbReference type="Gene3D" id="1.10.10.10">
    <property type="entry name" value="Winged helix-like DNA-binding domain superfamily/Winged helix DNA-binding domain"/>
    <property type="match status" value="1"/>
</dbReference>
<organism evidence="8 9">
    <name type="scientific">Paenibacillus cookii</name>
    <dbReference type="NCBI Taxonomy" id="157839"/>
    <lineage>
        <taxon>Bacteria</taxon>
        <taxon>Bacillati</taxon>
        <taxon>Bacillota</taxon>
        <taxon>Bacilli</taxon>
        <taxon>Bacillales</taxon>
        <taxon>Paenibacillaceae</taxon>
        <taxon>Paenibacillus</taxon>
    </lineage>
</organism>
<keyword evidence="3" id="KW-0731">Sigma factor</keyword>
<evidence type="ECO:0000256" key="5">
    <source>
        <dbReference type="ARBA" id="ARBA00023163"/>
    </source>
</evidence>
<evidence type="ECO:0000313" key="8">
    <source>
        <dbReference type="EMBL" id="GIO68299.1"/>
    </source>
</evidence>
<dbReference type="InterPro" id="IPR036388">
    <property type="entry name" value="WH-like_DNA-bd_sf"/>
</dbReference>
<keyword evidence="5" id="KW-0804">Transcription</keyword>
<dbReference type="InterPro" id="IPR013249">
    <property type="entry name" value="RNA_pol_sigma70_r4_t2"/>
</dbReference>